<dbReference type="InterPro" id="IPR045095">
    <property type="entry name" value="ACDP"/>
</dbReference>
<dbReference type="Proteomes" id="UP000887565">
    <property type="component" value="Unplaced"/>
</dbReference>
<accession>A0A915KCR6</accession>
<dbReference type="InterPro" id="IPR044751">
    <property type="entry name" value="Ion_transp-like_CBS"/>
</dbReference>
<dbReference type="GO" id="GO:0022857">
    <property type="term" value="F:transmembrane transporter activity"/>
    <property type="evidence" value="ECO:0007669"/>
    <property type="project" value="TreeGrafter"/>
</dbReference>
<dbReference type="Gene3D" id="3.10.580.10">
    <property type="entry name" value="CBS-domain"/>
    <property type="match status" value="1"/>
</dbReference>
<evidence type="ECO:0000313" key="2">
    <source>
        <dbReference type="WBParaSite" id="nRc.2.0.1.t35709-RA"/>
    </source>
</evidence>
<reference evidence="2" key="1">
    <citation type="submission" date="2022-11" db="UniProtKB">
        <authorList>
            <consortium name="WormBaseParasite"/>
        </authorList>
    </citation>
    <scope>IDENTIFICATION</scope>
</reference>
<dbReference type="WBParaSite" id="nRc.2.0.1.t35709-RA">
    <property type="protein sequence ID" value="nRc.2.0.1.t35709-RA"/>
    <property type="gene ID" value="nRc.2.0.1.g35709"/>
</dbReference>
<proteinExistence type="predicted"/>
<dbReference type="SUPFAM" id="SSF54631">
    <property type="entry name" value="CBS-domain pair"/>
    <property type="match status" value="1"/>
</dbReference>
<organism evidence="1 2">
    <name type="scientific">Romanomermis culicivorax</name>
    <name type="common">Nematode worm</name>
    <dbReference type="NCBI Taxonomy" id="13658"/>
    <lineage>
        <taxon>Eukaryota</taxon>
        <taxon>Metazoa</taxon>
        <taxon>Ecdysozoa</taxon>
        <taxon>Nematoda</taxon>
        <taxon>Enoplea</taxon>
        <taxon>Dorylaimia</taxon>
        <taxon>Mermithida</taxon>
        <taxon>Mermithoidea</taxon>
        <taxon>Mermithidae</taxon>
        <taxon>Romanomermis</taxon>
    </lineage>
</organism>
<dbReference type="AlphaFoldDB" id="A0A915KCR6"/>
<dbReference type="PANTHER" id="PTHR12064">
    <property type="entry name" value="METAL TRANSPORTER CNNM"/>
    <property type="match status" value="1"/>
</dbReference>
<name>A0A915KCR6_ROMCU</name>
<dbReference type="PANTHER" id="PTHR12064:SF94">
    <property type="entry name" value="UNEXTENDED PROTEIN"/>
    <property type="match status" value="1"/>
</dbReference>
<protein>
    <submittedName>
        <fullName evidence="2">Uncharacterized protein</fullName>
    </submittedName>
</protein>
<dbReference type="Pfam" id="PF25562">
    <property type="entry name" value="CNBH_CNNM2_C"/>
    <property type="match status" value="1"/>
</dbReference>
<dbReference type="GO" id="GO:0005886">
    <property type="term" value="C:plasma membrane"/>
    <property type="evidence" value="ECO:0007669"/>
    <property type="project" value="TreeGrafter"/>
</dbReference>
<dbReference type="InterPro" id="IPR046342">
    <property type="entry name" value="CBS_dom_sf"/>
</dbReference>
<dbReference type="GO" id="GO:0010960">
    <property type="term" value="P:magnesium ion homeostasis"/>
    <property type="evidence" value="ECO:0007669"/>
    <property type="project" value="InterPro"/>
</dbReference>
<keyword evidence="1" id="KW-1185">Reference proteome</keyword>
<evidence type="ECO:0000313" key="1">
    <source>
        <dbReference type="Proteomes" id="UP000887565"/>
    </source>
</evidence>
<sequence>MYQNTVITHSVKTLFDPHRTYGCIPAMEYLGSCNAVSEIVKSGYTRIPVFDPITRHIVFILNVKDLALLDPEDKIPLMTICQFYQHPVRFVMEDSPLNVMLEEFKKGHYHLAIVQRINCEGAGDPVYEAVGLVTLEHNRNDFTTQDIIEEIIQSEIRDEFDVIRDSRLKRMRRKETLAAIGCTQAATAKDLAMFFNTDIDACDVSPQLTLATYQYLSTNLEAFKRNFINENVLLRLIRQNVIKAKPADSYEQPKYLFQKGFETDQFILILEGIHAQKYKSVPTPNVFGVSSRRKSAFFL</sequence>
<dbReference type="CDD" id="cd04590">
    <property type="entry name" value="CBS_pair_CorC_HlyC_assoc"/>
    <property type="match status" value="1"/>
</dbReference>